<evidence type="ECO:0000313" key="2">
    <source>
        <dbReference type="EnsemblPlants" id="MELO3C022156.2.1"/>
    </source>
</evidence>
<feature type="region of interest" description="Disordered" evidence="1">
    <location>
        <begin position="1"/>
        <end position="34"/>
    </location>
</feature>
<feature type="region of interest" description="Disordered" evidence="1">
    <location>
        <begin position="52"/>
        <end position="80"/>
    </location>
</feature>
<reference evidence="2" key="1">
    <citation type="submission" date="2023-03" db="UniProtKB">
        <authorList>
            <consortium name="EnsemblPlants"/>
        </authorList>
    </citation>
    <scope>IDENTIFICATION</scope>
</reference>
<sequence>MNRGRDKGREKKRKKESEELTGGVEGTGGDGGTMRVEEWATSMTRPDVEALADVEDDGSRFSNVEDDDSNLKSMENLEKL</sequence>
<accession>A0A9I9DQJ8</accession>
<dbReference type="AlphaFoldDB" id="A0A9I9DQJ8"/>
<protein>
    <submittedName>
        <fullName evidence="2">Uncharacterized protein</fullName>
    </submittedName>
</protein>
<feature type="compositionally biased region" description="Gly residues" evidence="1">
    <location>
        <begin position="23"/>
        <end position="32"/>
    </location>
</feature>
<name>A0A9I9DQJ8_CUCME</name>
<dbReference type="EnsemblPlants" id="MELO3C022156.2.1">
    <property type="protein sequence ID" value="MELO3C022156.2.1"/>
    <property type="gene ID" value="MELO3C022156.2"/>
</dbReference>
<evidence type="ECO:0000256" key="1">
    <source>
        <dbReference type="SAM" id="MobiDB-lite"/>
    </source>
</evidence>
<organism evidence="2">
    <name type="scientific">Cucumis melo</name>
    <name type="common">Muskmelon</name>
    <dbReference type="NCBI Taxonomy" id="3656"/>
    <lineage>
        <taxon>Eukaryota</taxon>
        <taxon>Viridiplantae</taxon>
        <taxon>Streptophyta</taxon>
        <taxon>Embryophyta</taxon>
        <taxon>Tracheophyta</taxon>
        <taxon>Spermatophyta</taxon>
        <taxon>Magnoliopsida</taxon>
        <taxon>eudicotyledons</taxon>
        <taxon>Gunneridae</taxon>
        <taxon>Pentapetalae</taxon>
        <taxon>rosids</taxon>
        <taxon>fabids</taxon>
        <taxon>Cucurbitales</taxon>
        <taxon>Cucurbitaceae</taxon>
        <taxon>Benincaseae</taxon>
        <taxon>Cucumis</taxon>
    </lineage>
</organism>
<dbReference type="Gramene" id="MELO3C022156.2.1">
    <property type="protein sequence ID" value="MELO3C022156.2.1"/>
    <property type="gene ID" value="MELO3C022156.2"/>
</dbReference>
<proteinExistence type="predicted"/>